<feature type="active site" evidence="10">
    <location>
        <position position="278"/>
    </location>
</feature>
<dbReference type="FunFam" id="3.40.309.10:FF:000004">
    <property type="entry name" value="Succinate-semialdehyde dehydrogenase I"/>
    <property type="match status" value="1"/>
</dbReference>
<evidence type="ECO:0000256" key="11">
    <source>
        <dbReference type="RuleBase" id="RU003345"/>
    </source>
</evidence>
<dbReference type="InterPro" id="IPR029510">
    <property type="entry name" value="Ald_DH_CS_GLU"/>
</dbReference>
<dbReference type="OMA" id="ARIMTCE"/>
<comment type="pathway">
    <text evidence="1">Amino-acid degradation; 4-aminobutanoate degradation.</text>
</comment>
<dbReference type="InterPro" id="IPR015590">
    <property type="entry name" value="Aldehyde_DH_dom"/>
</dbReference>
<name>A0A1G4MKC3_LACFM</name>
<dbReference type="STRING" id="4955.A0A1G4MKC3"/>
<dbReference type="PANTHER" id="PTHR43353">
    <property type="entry name" value="SUCCINATE-SEMIALDEHYDE DEHYDROGENASE, MITOCHONDRIAL"/>
    <property type="match status" value="1"/>
</dbReference>
<gene>
    <name evidence="13" type="ORF">LAFE_0H11650G</name>
</gene>
<organism evidence="13 14">
    <name type="scientific">Lachancea fermentati</name>
    <name type="common">Zygosaccharomyces fermentati</name>
    <dbReference type="NCBI Taxonomy" id="4955"/>
    <lineage>
        <taxon>Eukaryota</taxon>
        <taxon>Fungi</taxon>
        <taxon>Dikarya</taxon>
        <taxon>Ascomycota</taxon>
        <taxon>Saccharomycotina</taxon>
        <taxon>Saccharomycetes</taxon>
        <taxon>Saccharomycetales</taxon>
        <taxon>Saccharomycetaceae</taxon>
        <taxon>Lachancea</taxon>
    </lineage>
</organism>
<dbReference type="GO" id="GO:0009450">
    <property type="term" value="P:gamma-aminobutyric acid catabolic process"/>
    <property type="evidence" value="ECO:0007669"/>
    <property type="project" value="TreeGrafter"/>
</dbReference>
<dbReference type="Proteomes" id="UP000190831">
    <property type="component" value="Chromosome H"/>
</dbReference>
<dbReference type="Gene3D" id="3.40.605.10">
    <property type="entry name" value="Aldehyde Dehydrogenase, Chain A, domain 1"/>
    <property type="match status" value="1"/>
</dbReference>
<dbReference type="PANTHER" id="PTHR43353:SF5">
    <property type="entry name" value="SUCCINATE-SEMIALDEHYDE DEHYDROGENASE, MITOCHONDRIAL"/>
    <property type="match status" value="1"/>
</dbReference>
<evidence type="ECO:0000256" key="8">
    <source>
        <dbReference type="ARBA" id="ARBA00052698"/>
    </source>
</evidence>
<dbReference type="Pfam" id="PF00171">
    <property type="entry name" value="Aldedh"/>
    <property type="match status" value="1"/>
</dbReference>
<dbReference type="InterPro" id="IPR016161">
    <property type="entry name" value="Ald_DH/histidinol_DH"/>
</dbReference>
<dbReference type="InterPro" id="IPR016162">
    <property type="entry name" value="Ald_DH_N"/>
</dbReference>
<evidence type="ECO:0000259" key="12">
    <source>
        <dbReference type="Pfam" id="PF00171"/>
    </source>
</evidence>
<dbReference type="EC" id="1.2.1.24" evidence="3"/>
<dbReference type="GO" id="GO:0005737">
    <property type="term" value="C:cytoplasm"/>
    <property type="evidence" value="ECO:0007669"/>
    <property type="project" value="TreeGrafter"/>
</dbReference>
<evidence type="ECO:0000256" key="9">
    <source>
        <dbReference type="ARBA" id="ARBA00067047"/>
    </source>
</evidence>
<evidence type="ECO:0000256" key="2">
    <source>
        <dbReference type="ARBA" id="ARBA00009986"/>
    </source>
</evidence>
<dbReference type="EMBL" id="LT598491">
    <property type="protein sequence ID" value="SCW04352.1"/>
    <property type="molecule type" value="Genomic_DNA"/>
</dbReference>
<dbReference type="InterPro" id="IPR016163">
    <property type="entry name" value="Ald_DH_C"/>
</dbReference>
<evidence type="ECO:0000313" key="13">
    <source>
        <dbReference type="EMBL" id="SCW04352.1"/>
    </source>
</evidence>
<dbReference type="OrthoDB" id="310895at2759"/>
<dbReference type="FunFam" id="3.40.605.10:FF:000005">
    <property type="entry name" value="Succinate-semialdehyde dehydrogenase I"/>
    <property type="match status" value="1"/>
</dbReference>
<feature type="domain" description="Aldehyde dehydrogenase" evidence="12">
    <location>
        <begin position="44"/>
        <end position="503"/>
    </location>
</feature>
<evidence type="ECO:0000256" key="3">
    <source>
        <dbReference type="ARBA" id="ARBA00013051"/>
    </source>
</evidence>
<evidence type="ECO:0000313" key="14">
    <source>
        <dbReference type="Proteomes" id="UP000190831"/>
    </source>
</evidence>
<protein>
    <recommendedName>
        <fullName evidence="4">Succinate-semialdehyde dehydrogenase, mitochondrial</fullName>
        <ecNumber evidence="9">1.2.1.16</ecNumber>
        <ecNumber evidence="3">1.2.1.24</ecNumber>
    </recommendedName>
    <alternativeName>
        <fullName evidence="6">NAD(+)-dependent succinic semialdehyde dehydrogenase</fullName>
    </alternativeName>
</protein>
<dbReference type="EC" id="1.2.1.16" evidence="9"/>
<evidence type="ECO:0000256" key="4">
    <source>
        <dbReference type="ARBA" id="ARBA00019842"/>
    </source>
</evidence>
<proteinExistence type="inferred from homology"/>
<evidence type="ECO:0000256" key="5">
    <source>
        <dbReference type="ARBA" id="ARBA00023002"/>
    </source>
</evidence>
<dbReference type="PROSITE" id="PS00687">
    <property type="entry name" value="ALDEHYDE_DEHYDR_GLU"/>
    <property type="match status" value="1"/>
</dbReference>
<dbReference type="GO" id="GO:0004777">
    <property type="term" value="F:succinate-semialdehyde dehydrogenase (NAD+) activity"/>
    <property type="evidence" value="ECO:0007669"/>
    <property type="project" value="UniProtKB-EC"/>
</dbReference>
<evidence type="ECO:0000256" key="7">
    <source>
        <dbReference type="ARBA" id="ARBA00050387"/>
    </source>
</evidence>
<evidence type="ECO:0000256" key="6">
    <source>
        <dbReference type="ARBA" id="ARBA00030806"/>
    </source>
</evidence>
<dbReference type="CDD" id="cd07103">
    <property type="entry name" value="ALDH_F5_SSADH_GabD"/>
    <property type="match status" value="1"/>
</dbReference>
<comment type="similarity">
    <text evidence="2 11">Belongs to the aldehyde dehydrogenase family.</text>
</comment>
<dbReference type="SUPFAM" id="SSF53720">
    <property type="entry name" value="ALDH-like"/>
    <property type="match status" value="1"/>
</dbReference>
<dbReference type="Gene3D" id="3.40.309.10">
    <property type="entry name" value="Aldehyde Dehydrogenase, Chain A, domain 2"/>
    <property type="match status" value="1"/>
</dbReference>
<evidence type="ECO:0000256" key="1">
    <source>
        <dbReference type="ARBA" id="ARBA00005176"/>
    </source>
</evidence>
<evidence type="ECO:0000256" key="10">
    <source>
        <dbReference type="PROSITE-ProRule" id="PRU10007"/>
    </source>
</evidence>
<dbReference type="InterPro" id="IPR050740">
    <property type="entry name" value="Aldehyde_DH_Superfamily"/>
</dbReference>
<comment type="catalytic activity">
    <reaction evidence="7">
        <text>succinate semialdehyde + NADP(+) + H2O = succinate + NADPH + 2 H(+)</text>
        <dbReference type="Rhea" id="RHEA:13213"/>
        <dbReference type="ChEBI" id="CHEBI:15377"/>
        <dbReference type="ChEBI" id="CHEBI:15378"/>
        <dbReference type="ChEBI" id="CHEBI:30031"/>
        <dbReference type="ChEBI" id="CHEBI:57706"/>
        <dbReference type="ChEBI" id="CHEBI:57783"/>
        <dbReference type="ChEBI" id="CHEBI:58349"/>
        <dbReference type="EC" id="1.2.1.16"/>
    </reaction>
</comment>
<reference evidence="13 14" key="1">
    <citation type="submission" date="2016-03" db="EMBL/GenBank/DDBJ databases">
        <authorList>
            <person name="Devillers H."/>
        </authorList>
    </citation>
    <scope>NUCLEOTIDE SEQUENCE [LARGE SCALE GENOMIC DNA]</scope>
    <source>
        <strain evidence="13">CBS 6772</strain>
    </source>
</reference>
<accession>A0A1G4MKC3</accession>
<dbReference type="AlphaFoldDB" id="A0A1G4MKC3"/>
<keyword evidence="5 11" id="KW-0560">Oxidoreductase</keyword>
<keyword evidence="14" id="KW-1185">Reference proteome</keyword>
<dbReference type="PROSITE" id="PS00070">
    <property type="entry name" value="ALDEHYDE_DEHYDR_CYS"/>
    <property type="match status" value="1"/>
</dbReference>
<dbReference type="InterPro" id="IPR016160">
    <property type="entry name" value="Ald_DH_CS_CYS"/>
</dbReference>
<comment type="catalytic activity">
    <reaction evidence="8">
        <text>succinate semialdehyde + NAD(+) + H2O = succinate + NADH + 2 H(+)</text>
        <dbReference type="Rhea" id="RHEA:13217"/>
        <dbReference type="ChEBI" id="CHEBI:15377"/>
        <dbReference type="ChEBI" id="CHEBI:15378"/>
        <dbReference type="ChEBI" id="CHEBI:30031"/>
        <dbReference type="ChEBI" id="CHEBI:57540"/>
        <dbReference type="ChEBI" id="CHEBI:57706"/>
        <dbReference type="ChEBI" id="CHEBI:57945"/>
        <dbReference type="EC" id="1.2.1.16"/>
    </reaction>
</comment>
<sequence>MKAGYLKNRLLTFNSIRGLSTSFNNSSIFKTAAYVNGEWKNFENTYPLTNPSNQEEISKVVDCGVGDYNEAIKYAHEAFKSFRYSSPQQRSQILYNVYDLMQEHKADLAKLITLENGKTLNDSLSEVEYSASYFKWFAEEAPRIYGNIIPSSSSNNKKILTLRQPLGVVAILTPWNFPSAMIARKLAPVIATGNTCVIKPAHETPLSALALGWLCEQAGLDVGACNILPTTHTKAVGEYVCSHDLVRKITFTGSTKVGKELMRQCAQSSSVIKRVSMELGGNAPFIIFEDADISRALDGLISCKFRQSGQTCICANRIFIHESIYDEFATKLVERIENTFHLGDGFDPKVTHGPLIHQQAIEKVSSLVEDAKNKGARVLTGGTRANSLGQLFYHPTVLGNVNETMEIFNKEVFGPVASLIKFKTVDEVIERANSTDVGLAGYFYSSDVGKIFEVAERLEVGMVGVNNSSISDAAMPFGGVKNSGLGREGSSFGIEDYTELKSIVLEP</sequence>